<evidence type="ECO:0000256" key="1">
    <source>
        <dbReference type="ARBA" id="ARBA00023015"/>
    </source>
</evidence>
<dbReference type="Proteomes" id="UP000287756">
    <property type="component" value="Chromosome"/>
</dbReference>
<keyword evidence="2" id="KW-0238">DNA-binding</keyword>
<accession>A0A410MD67</accession>
<dbReference type="PRINTS" id="PR00778">
    <property type="entry name" value="HTHARSR"/>
</dbReference>
<sequence length="350" mass="40526">MELFSTGTKKRETYTIEVKFSLLWEAALGIAAITNQRLRDTLEYSEAQWAAINDSLSEEMVAHLEHVQKKNTWKALLQLLHEKDFDCLDSFLTYVEELEEETLRWIAIPYLGEAYESDRKLASTGEIDAVERLQAATKENSFLPSYIGFISKVDSQHLKKHLKEVMAGWYESVILPNQSFYEEMLKRDALSKGKMTKKLAPEAFVEWATHGVNYLPEPSVHKVIMIPQFIYRPWNVEADLAGAKVFYYPVANESIHPEDPYVPDHMLVQKYKALGDENRLRMLKMLVEKSRTLQEVTEEIGMGKTTVHHHLKVLKSARLVSYHASRYHVNPHSWKTLKEELESYLGEGYE</sequence>
<keyword evidence="1" id="KW-0805">Transcription regulation</keyword>
<dbReference type="AlphaFoldDB" id="A0A410MD67"/>
<organism evidence="5 6">
    <name type="scientific">Halobacillus litoralis</name>
    <dbReference type="NCBI Taxonomy" id="45668"/>
    <lineage>
        <taxon>Bacteria</taxon>
        <taxon>Bacillati</taxon>
        <taxon>Bacillota</taxon>
        <taxon>Bacilli</taxon>
        <taxon>Bacillales</taxon>
        <taxon>Bacillaceae</taxon>
        <taxon>Halobacillus</taxon>
    </lineage>
</organism>
<dbReference type="SMART" id="SM00418">
    <property type="entry name" value="HTH_ARSR"/>
    <property type="match status" value="1"/>
</dbReference>
<dbReference type="PANTHER" id="PTHR33154:SF18">
    <property type="entry name" value="ARSENICAL RESISTANCE OPERON REPRESSOR"/>
    <property type="match status" value="1"/>
</dbReference>
<protein>
    <submittedName>
        <fullName evidence="5">ArsR family transcriptional regulator</fullName>
    </submittedName>
</protein>
<dbReference type="GO" id="GO:0003700">
    <property type="term" value="F:DNA-binding transcription factor activity"/>
    <property type="evidence" value="ECO:0007669"/>
    <property type="project" value="InterPro"/>
</dbReference>
<dbReference type="SUPFAM" id="SSF46785">
    <property type="entry name" value="Winged helix' DNA-binding domain"/>
    <property type="match status" value="1"/>
</dbReference>
<dbReference type="RefSeq" id="WP_128524904.1">
    <property type="nucleotide sequence ID" value="NZ_CANLVY010000009.1"/>
</dbReference>
<dbReference type="OrthoDB" id="2646147at2"/>
<dbReference type="Pfam" id="PF01022">
    <property type="entry name" value="HTH_5"/>
    <property type="match status" value="1"/>
</dbReference>
<name>A0A410MD67_9BACI</name>
<dbReference type="KEGG" id="hli:HLI_10485"/>
<proteinExistence type="predicted"/>
<dbReference type="InterPro" id="IPR051081">
    <property type="entry name" value="HTH_MetalResp_TranReg"/>
</dbReference>
<dbReference type="CDD" id="cd00090">
    <property type="entry name" value="HTH_ARSR"/>
    <property type="match status" value="1"/>
</dbReference>
<dbReference type="Gene3D" id="1.10.10.10">
    <property type="entry name" value="Winged helix-like DNA-binding domain superfamily/Winged helix DNA-binding domain"/>
    <property type="match status" value="1"/>
</dbReference>
<dbReference type="InterPro" id="IPR036388">
    <property type="entry name" value="WH-like_DNA-bd_sf"/>
</dbReference>
<gene>
    <name evidence="5" type="ORF">HLI_10485</name>
</gene>
<evidence type="ECO:0000313" key="5">
    <source>
        <dbReference type="EMBL" id="QAS52615.1"/>
    </source>
</evidence>
<dbReference type="PANTHER" id="PTHR33154">
    <property type="entry name" value="TRANSCRIPTIONAL REGULATOR, ARSR FAMILY"/>
    <property type="match status" value="1"/>
</dbReference>
<evidence type="ECO:0000256" key="2">
    <source>
        <dbReference type="ARBA" id="ARBA00023125"/>
    </source>
</evidence>
<dbReference type="InterPro" id="IPR036390">
    <property type="entry name" value="WH_DNA-bd_sf"/>
</dbReference>
<dbReference type="PROSITE" id="PS50987">
    <property type="entry name" value="HTH_ARSR_2"/>
    <property type="match status" value="1"/>
</dbReference>
<keyword evidence="3" id="KW-0804">Transcription</keyword>
<evidence type="ECO:0000313" key="6">
    <source>
        <dbReference type="Proteomes" id="UP000287756"/>
    </source>
</evidence>
<evidence type="ECO:0000259" key="4">
    <source>
        <dbReference type="PROSITE" id="PS50987"/>
    </source>
</evidence>
<reference evidence="5 6" key="1">
    <citation type="submission" date="2018-01" db="EMBL/GenBank/DDBJ databases">
        <title>The whole genome sequencing and assembly of Halobacillus litoralis ERB031 strain.</title>
        <authorList>
            <person name="Lee S.-J."/>
            <person name="Park M.-K."/>
            <person name="Kim J.-Y."/>
            <person name="Lee Y.-J."/>
            <person name="Yi H."/>
            <person name="Bahn Y.-S."/>
            <person name="Kim J.F."/>
            <person name="Lee D.-W."/>
        </authorList>
    </citation>
    <scope>NUCLEOTIDE SEQUENCE [LARGE SCALE GENOMIC DNA]</scope>
    <source>
        <strain evidence="5 6">ERB 031</strain>
    </source>
</reference>
<dbReference type="EMBL" id="CP026118">
    <property type="protein sequence ID" value="QAS52615.1"/>
    <property type="molecule type" value="Genomic_DNA"/>
</dbReference>
<dbReference type="InterPro" id="IPR011991">
    <property type="entry name" value="ArsR-like_HTH"/>
</dbReference>
<dbReference type="InterPro" id="IPR001845">
    <property type="entry name" value="HTH_ArsR_DNA-bd_dom"/>
</dbReference>
<dbReference type="GO" id="GO:0003677">
    <property type="term" value="F:DNA binding"/>
    <property type="evidence" value="ECO:0007669"/>
    <property type="project" value="UniProtKB-KW"/>
</dbReference>
<evidence type="ECO:0000256" key="3">
    <source>
        <dbReference type="ARBA" id="ARBA00023163"/>
    </source>
</evidence>
<feature type="domain" description="HTH arsR-type" evidence="4">
    <location>
        <begin position="259"/>
        <end position="350"/>
    </location>
</feature>